<evidence type="ECO:0000313" key="4">
    <source>
        <dbReference type="EMBL" id="SDN57577.1"/>
    </source>
</evidence>
<feature type="region of interest" description="Disordered" evidence="1">
    <location>
        <begin position="148"/>
        <end position="187"/>
    </location>
</feature>
<evidence type="ECO:0000256" key="2">
    <source>
        <dbReference type="SAM" id="Phobius"/>
    </source>
</evidence>
<sequence>MAADTRILSHRSAPGRAFRARLLAVAAGTAALALSGCTAHMDMRLDASGSYEVDLVMRDTTGTVFTADTDCQELAAESLVGTGEGVTVTASPVGSADDADGLGCEVHVTGVPIPDAAASDSGDASDLLVVRDGDLYVVRIAGYGSTAAGPEGAGQAATADSEGAGGEGAGDAPAEAAGGGSPATDAATEESLNTVVDARLSITFPGAVVDAGGGRVSGTTVTWDDADALYDGVTASGRATAGAGLSAWDRYGAWIAAGVAAAGLAVGAAVLRRHRRRPGRR</sequence>
<dbReference type="EMBL" id="FNIM01000007">
    <property type="protein sequence ID" value="SDN57577.1"/>
    <property type="molecule type" value="Genomic_DNA"/>
</dbReference>
<reference evidence="5" key="1">
    <citation type="submission" date="2016-10" db="EMBL/GenBank/DDBJ databases">
        <authorList>
            <person name="Varghese N."/>
            <person name="Submissions S."/>
        </authorList>
    </citation>
    <scope>NUCLEOTIDE SEQUENCE [LARGE SCALE GENOMIC DNA]</scope>
    <source>
        <strain evidence="5">DSM 27982</strain>
    </source>
</reference>
<gene>
    <name evidence="4" type="ORF">SAMN05216355_10720</name>
</gene>
<keyword evidence="5" id="KW-1185">Reference proteome</keyword>
<name>A0A1H0CI48_9ACTO</name>
<accession>A0A1H0CI48</accession>
<dbReference type="AlphaFoldDB" id="A0A1H0CI48"/>
<feature type="transmembrane region" description="Helical" evidence="2">
    <location>
        <begin position="251"/>
        <end position="271"/>
    </location>
</feature>
<keyword evidence="2" id="KW-0472">Membrane</keyword>
<evidence type="ECO:0000259" key="3">
    <source>
        <dbReference type="Pfam" id="PF21946"/>
    </source>
</evidence>
<keyword evidence="2" id="KW-0812">Transmembrane</keyword>
<dbReference type="RefSeq" id="WP_245690536.1">
    <property type="nucleotide sequence ID" value="NZ_FNIM01000007.1"/>
</dbReference>
<dbReference type="STRING" id="332524.SAMN04487766_101152"/>
<dbReference type="Pfam" id="PF21946">
    <property type="entry name" value="LppM"/>
    <property type="match status" value="1"/>
</dbReference>
<keyword evidence="2" id="KW-1133">Transmembrane helix</keyword>
<evidence type="ECO:0000313" key="5">
    <source>
        <dbReference type="Proteomes" id="UP000198541"/>
    </source>
</evidence>
<evidence type="ECO:0000256" key="1">
    <source>
        <dbReference type="SAM" id="MobiDB-lite"/>
    </source>
</evidence>
<proteinExistence type="predicted"/>
<feature type="domain" description="LppM" evidence="3">
    <location>
        <begin position="95"/>
        <end position="227"/>
    </location>
</feature>
<organism evidence="4 5">
    <name type="scientific">Actinomyces ruminicola</name>
    <dbReference type="NCBI Taxonomy" id="332524"/>
    <lineage>
        <taxon>Bacteria</taxon>
        <taxon>Bacillati</taxon>
        <taxon>Actinomycetota</taxon>
        <taxon>Actinomycetes</taxon>
        <taxon>Actinomycetales</taxon>
        <taxon>Actinomycetaceae</taxon>
        <taxon>Actinomyces</taxon>
    </lineage>
</organism>
<dbReference type="InterPro" id="IPR053807">
    <property type="entry name" value="LppM"/>
</dbReference>
<dbReference type="Proteomes" id="UP000198541">
    <property type="component" value="Unassembled WGS sequence"/>
</dbReference>
<protein>
    <recommendedName>
        <fullName evidence="3">LppM domain-containing protein</fullName>
    </recommendedName>
</protein>